<dbReference type="OrthoDB" id="2535391at2759"/>
<dbReference type="InterPro" id="IPR017907">
    <property type="entry name" value="Znf_RING_CS"/>
</dbReference>
<evidence type="ECO:0000259" key="7">
    <source>
        <dbReference type="PROSITE" id="PS50089"/>
    </source>
</evidence>
<keyword evidence="3" id="KW-0862">Zinc</keyword>
<keyword evidence="1" id="KW-0479">Metal-binding</keyword>
<keyword evidence="2 5" id="KW-0863">Zinc-finger</keyword>
<evidence type="ECO:0000256" key="1">
    <source>
        <dbReference type="ARBA" id="ARBA00022723"/>
    </source>
</evidence>
<dbReference type="InterPro" id="IPR042123">
    <property type="entry name" value="Zip3/RNF212-like"/>
</dbReference>
<name>A0A3P6V8W9_LITSI</name>
<feature type="domain" description="RING-type" evidence="7">
    <location>
        <begin position="8"/>
        <end position="53"/>
    </location>
</feature>
<dbReference type="OMA" id="NQYNIMR"/>
<reference evidence="8 9" key="1">
    <citation type="submission" date="2018-08" db="EMBL/GenBank/DDBJ databases">
        <authorList>
            <person name="Laetsch R D."/>
            <person name="Stevens L."/>
            <person name="Kumar S."/>
            <person name="Blaxter L. M."/>
        </authorList>
    </citation>
    <scope>NUCLEOTIDE SEQUENCE [LARGE SCALE GENOMIC DNA]</scope>
</reference>
<dbReference type="GO" id="GO:0007129">
    <property type="term" value="P:homologous chromosome pairing at meiosis"/>
    <property type="evidence" value="ECO:0007669"/>
    <property type="project" value="TreeGrafter"/>
</dbReference>
<dbReference type="GO" id="GO:0016925">
    <property type="term" value="P:protein sumoylation"/>
    <property type="evidence" value="ECO:0007669"/>
    <property type="project" value="TreeGrafter"/>
</dbReference>
<dbReference type="GO" id="GO:0000795">
    <property type="term" value="C:synaptonemal complex"/>
    <property type="evidence" value="ECO:0007669"/>
    <property type="project" value="InterPro"/>
</dbReference>
<dbReference type="SUPFAM" id="SSF57850">
    <property type="entry name" value="RING/U-box"/>
    <property type="match status" value="1"/>
</dbReference>
<dbReference type="Proteomes" id="UP000277928">
    <property type="component" value="Unassembled WGS sequence"/>
</dbReference>
<evidence type="ECO:0000256" key="3">
    <source>
        <dbReference type="ARBA" id="ARBA00022833"/>
    </source>
</evidence>
<feature type="compositionally biased region" description="Basic residues" evidence="6">
    <location>
        <begin position="325"/>
        <end position="335"/>
    </location>
</feature>
<dbReference type="GO" id="GO:0019789">
    <property type="term" value="F:SUMO transferase activity"/>
    <property type="evidence" value="ECO:0007669"/>
    <property type="project" value="InterPro"/>
</dbReference>
<evidence type="ECO:0000256" key="4">
    <source>
        <dbReference type="ARBA" id="ARBA00023254"/>
    </source>
</evidence>
<dbReference type="Gene3D" id="3.30.40.10">
    <property type="entry name" value="Zinc/RING finger domain, C3HC4 (zinc finger)"/>
    <property type="match status" value="1"/>
</dbReference>
<dbReference type="AlphaFoldDB" id="A0A3P6V8W9"/>
<evidence type="ECO:0000256" key="5">
    <source>
        <dbReference type="PROSITE-ProRule" id="PRU00175"/>
    </source>
</evidence>
<accession>A0A3P6V8W9</accession>
<dbReference type="InterPro" id="IPR013083">
    <property type="entry name" value="Znf_RING/FYVE/PHD"/>
</dbReference>
<organism evidence="8 9">
    <name type="scientific">Litomosoides sigmodontis</name>
    <name type="common">Filarial nematode worm</name>
    <dbReference type="NCBI Taxonomy" id="42156"/>
    <lineage>
        <taxon>Eukaryota</taxon>
        <taxon>Metazoa</taxon>
        <taxon>Ecdysozoa</taxon>
        <taxon>Nematoda</taxon>
        <taxon>Chromadorea</taxon>
        <taxon>Rhabditida</taxon>
        <taxon>Spirurina</taxon>
        <taxon>Spiruromorpha</taxon>
        <taxon>Filarioidea</taxon>
        <taxon>Onchocercidae</taxon>
        <taxon>Litomosoides</taxon>
    </lineage>
</organism>
<dbReference type="Pfam" id="PF14634">
    <property type="entry name" value="zf-RING_5"/>
    <property type="match status" value="1"/>
</dbReference>
<evidence type="ECO:0000256" key="6">
    <source>
        <dbReference type="SAM" id="MobiDB-lite"/>
    </source>
</evidence>
<dbReference type="PANTHER" id="PTHR22663">
    <property type="entry name" value="RING FINGER PROTEIN NARYA-RELATED"/>
    <property type="match status" value="1"/>
</dbReference>
<dbReference type="GO" id="GO:0008270">
    <property type="term" value="F:zinc ion binding"/>
    <property type="evidence" value="ECO:0007669"/>
    <property type="project" value="UniProtKB-KW"/>
</dbReference>
<keyword evidence="4" id="KW-0469">Meiosis</keyword>
<keyword evidence="9" id="KW-1185">Reference proteome</keyword>
<dbReference type="PANTHER" id="PTHR22663:SF17">
    <property type="entry name" value="RING FINGER PROTEIN NARYA-RELATED"/>
    <property type="match status" value="1"/>
</dbReference>
<dbReference type="InterPro" id="IPR001841">
    <property type="entry name" value="Znf_RING"/>
</dbReference>
<gene>
    <name evidence="8" type="ORF">NLS_LOCUS7609</name>
</gene>
<dbReference type="PROSITE" id="PS50089">
    <property type="entry name" value="ZF_RING_2"/>
    <property type="match status" value="1"/>
</dbReference>
<evidence type="ECO:0000313" key="9">
    <source>
        <dbReference type="Proteomes" id="UP000277928"/>
    </source>
</evidence>
<dbReference type="GO" id="GO:0007131">
    <property type="term" value="P:reciprocal meiotic recombination"/>
    <property type="evidence" value="ECO:0007669"/>
    <property type="project" value="InterPro"/>
</dbReference>
<dbReference type="STRING" id="42156.A0A3P6V8W9"/>
<protein>
    <recommendedName>
        <fullName evidence="7">RING-type domain-containing protein</fullName>
    </recommendedName>
</protein>
<dbReference type="EMBL" id="UYRX01000814">
    <property type="protein sequence ID" value="VDK86424.1"/>
    <property type="molecule type" value="Genomic_DNA"/>
</dbReference>
<proteinExistence type="predicted"/>
<evidence type="ECO:0000313" key="8">
    <source>
        <dbReference type="EMBL" id="VDK86424.1"/>
    </source>
</evidence>
<sequence length="335" mass="38080">MALSWVHCNNCYLIAVAQSTARRVAFAVASCGHIFCSTCLDKCVTEKMCTVCRRSPFTYENIGRSMSEKTKKYFQTPNDLVMNTLRQVNSVIKFQQNQYNTMRNNVTTFRGQMTDVADRYSNTAKIFNFLLRNSNTLLTNIRRHHGIMQRLSNSFVNCAQSMKYFEDLNENVDTSRSTDLEHCSYEGNKQSLPSCNTTINEPFMHRSDISKNPSMSLTQSVKIPENLAVIFGGKERRNKPIKCNNPYMQYLLQNNARSSSVTDENLSCSTLTSIKKDGFNLLQVGSKGRPKVPGNMQLSQSKFERESNTHGPFTAVRTHSLSRSPPRKSRRPLAN</sequence>
<feature type="region of interest" description="Disordered" evidence="6">
    <location>
        <begin position="286"/>
        <end position="335"/>
    </location>
</feature>
<dbReference type="PROSITE" id="PS00518">
    <property type="entry name" value="ZF_RING_1"/>
    <property type="match status" value="1"/>
</dbReference>
<evidence type="ECO:0000256" key="2">
    <source>
        <dbReference type="ARBA" id="ARBA00022771"/>
    </source>
</evidence>